<dbReference type="RefSeq" id="XP_022964842.1">
    <property type="nucleotide sequence ID" value="XM_023109074.1"/>
</dbReference>
<dbReference type="PANTHER" id="PTHR33431">
    <property type="entry name" value="ENABLED-LIKE PROTEIN (DUF1635)"/>
    <property type="match status" value="1"/>
</dbReference>
<protein>
    <submittedName>
        <fullName evidence="3">Uncharacterized protein LOC111464824</fullName>
    </submittedName>
</protein>
<organism evidence="2 3">
    <name type="scientific">Cucurbita moschata</name>
    <name type="common">Winter crookneck squash</name>
    <name type="synonym">Cucurbita pepo var. moschata</name>
    <dbReference type="NCBI Taxonomy" id="3662"/>
    <lineage>
        <taxon>Eukaryota</taxon>
        <taxon>Viridiplantae</taxon>
        <taxon>Streptophyta</taxon>
        <taxon>Embryophyta</taxon>
        <taxon>Tracheophyta</taxon>
        <taxon>Spermatophyta</taxon>
        <taxon>Magnoliopsida</taxon>
        <taxon>eudicotyledons</taxon>
        <taxon>Gunneridae</taxon>
        <taxon>Pentapetalae</taxon>
        <taxon>rosids</taxon>
        <taxon>fabids</taxon>
        <taxon>Cucurbitales</taxon>
        <taxon>Cucurbitaceae</taxon>
        <taxon>Cucurbiteae</taxon>
        <taxon>Cucurbita</taxon>
    </lineage>
</organism>
<dbReference type="GeneID" id="111464824"/>
<dbReference type="PANTHER" id="PTHR33431:SF12">
    <property type="entry name" value="HIGH MOBILITY GROUP BOX PROTEIN, PUTATIVE (DUF1635)-RELATED"/>
    <property type="match status" value="1"/>
</dbReference>
<dbReference type="AlphaFoldDB" id="A0A6J1HIS9"/>
<evidence type="ECO:0000313" key="2">
    <source>
        <dbReference type="Proteomes" id="UP000504609"/>
    </source>
</evidence>
<dbReference type="Proteomes" id="UP000504609">
    <property type="component" value="Unplaced"/>
</dbReference>
<dbReference type="InterPro" id="IPR012862">
    <property type="entry name" value="DUF1635"/>
</dbReference>
<feature type="coiled-coil region" evidence="1">
    <location>
        <begin position="36"/>
        <end position="73"/>
    </location>
</feature>
<reference evidence="3" key="1">
    <citation type="submission" date="2025-08" db="UniProtKB">
        <authorList>
            <consortium name="RefSeq"/>
        </authorList>
    </citation>
    <scope>IDENTIFICATION</scope>
    <source>
        <tissue evidence="3">Young leaves</tissue>
    </source>
</reference>
<sequence>MEDLGYLWSYQEGIDELKQRLLCTTIELESVKMAANQELTENKQNLKNLFNLLQIAYKERDEAKNQLQKVLNSANSGITESNSLSGGGGSDAAVSSPDFSSVGDPVIENIVKGKKLPEKGRLLQAVMEAGPLLQTLLVAGPLPRWRNPPPVQSLKVVPPPFLINNNPRICSNSMMNLSDSYSFGSQFQSTKRQRLH</sequence>
<gene>
    <name evidence="3" type="primary">LOC111464824</name>
</gene>
<accession>A0A6J1HIS9</accession>
<keyword evidence="1" id="KW-0175">Coiled coil</keyword>
<keyword evidence="2" id="KW-1185">Reference proteome</keyword>
<name>A0A6J1HIS9_CUCMO</name>
<evidence type="ECO:0000256" key="1">
    <source>
        <dbReference type="SAM" id="Coils"/>
    </source>
</evidence>
<proteinExistence type="predicted"/>
<dbReference type="Pfam" id="PF07795">
    <property type="entry name" value="DUF1635"/>
    <property type="match status" value="1"/>
</dbReference>
<evidence type="ECO:0000313" key="3">
    <source>
        <dbReference type="RefSeq" id="XP_022964842.1"/>
    </source>
</evidence>
<dbReference type="KEGG" id="cmos:111464824"/>